<dbReference type="Proteomes" id="UP000193396">
    <property type="component" value="Unassembled WGS sequence"/>
</dbReference>
<reference evidence="2 3" key="1">
    <citation type="submission" date="2014-03" db="EMBL/GenBank/DDBJ databases">
        <title>The draft genome sequence of Thalassospira alkalitolerans JCM 18968.</title>
        <authorList>
            <person name="Lai Q."/>
            <person name="Shao Z."/>
        </authorList>
    </citation>
    <scope>NUCLEOTIDE SEQUENCE [LARGE SCALE GENOMIC DNA]</scope>
    <source>
        <strain evidence="2 3">JCM 18968</strain>
    </source>
</reference>
<dbReference type="Gene3D" id="3.40.50.1820">
    <property type="entry name" value="alpha/beta hydrolase"/>
    <property type="match status" value="1"/>
</dbReference>
<comment type="caution">
    <text evidence="2">The sequence shown here is derived from an EMBL/GenBank/DDBJ whole genome shotgun (WGS) entry which is preliminary data.</text>
</comment>
<protein>
    <submittedName>
        <fullName evidence="2">Alpha/beta hydrolase</fullName>
    </submittedName>
</protein>
<dbReference type="RefSeq" id="WP_085620544.1">
    <property type="nucleotide sequence ID" value="NZ_CAXBPE010000001.1"/>
</dbReference>
<gene>
    <name evidence="2" type="ORF">TALK_17995</name>
</gene>
<dbReference type="EMBL" id="JFKB01000016">
    <property type="protein sequence ID" value="OSQ45210.1"/>
    <property type="molecule type" value="Genomic_DNA"/>
</dbReference>
<evidence type="ECO:0000313" key="2">
    <source>
        <dbReference type="EMBL" id="OSQ45210.1"/>
    </source>
</evidence>
<dbReference type="InterPro" id="IPR050228">
    <property type="entry name" value="Carboxylesterase_BioH"/>
</dbReference>
<dbReference type="Pfam" id="PF12697">
    <property type="entry name" value="Abhydrolase_6"/>
    <property type="match status" value="1"/>
</dbReference>
<feature type="domain" description="AB hydrolase-1" evidence="1">
    <location>
        <begin position="22"/>
        <end position="248"/>
    </location>
</feature>
<dbReference type="STRING" id="1293890.TALK_17995"/>
<organism evidence="2 3">
    <name type="scientific">Thalassospira alkalitolerans</name>
    <dbReference type="NCBI Taxonomy" id="1293890"/>
    <lineage>
        <taxon>Bacteria</taxon>
        <taxon>Pseudomonadati</taxon>
        <taxon>Pseudomonadota</taxon>
        <taxon>Alphaproteobacteria</taxon>
        <taxon>Rhodospirillales</taxon>
        <taxon>Thalassospiraceae</taxon>
        <taxon>Thalassospira</taxon>
    </lineage>
</organism>
<dbReference type="OrthoDB" id="9814966at2"/>
<evidence type="ECO:0000259" key="1">
    <source>
        <dbReference type="Pfam" id="PF12697"/>
    </source>
</evidence>
<accession>A0A1Y2L951</accession>
<sequence length="278" mass="30797">MSPELEIFRRSPTGKPKCKTPIIFVHGAFTGAWCWNEHFLAWFADQGFETISFSLRGHGGSGGRQLRSLASIDDYVEDLETVVETLGQKPILIGHSMGGYIIQKYLEKHSAAAAVLMASVPPEGLMASNAMMAMAQPDLYLQMFWLQAIGPHTLLRERLGRAMLSADIAEDEGMIYFGRLETESHRALMDMAGTNPVFLSPTDVPPMLVMGARNDEIIQSELVHRTAQRYGADYLLLDDIAHAMMLDAKWEKAAQGIVQWLEANVVEKSQRSAKKSAA</sequence>
<keyword evidence="3" id="KW-1185">Reference proteome</keyword>
<keyword evidence="2" id="KW-0378">Hydrolase</keyword>
<dbReference type="PANTHER" id="PTHR43194">
    <property type="entry name" value="HYDROLASE ALPHA/BETA FOLD FAMILY"/>
    <property type="match status" value="1"/>
</dbReference>
<evidence type="ECO:0000313" key="3">
    <source>
        <dbReference type="Proteomes" id="UP000193396"/>
    </source>
</evidence>
<dbReference type="SUPFAM" id="SSF53474">
    <property type="entry name" value="alpha/beta-Hydrolases"/>
    <property type="match status" value="1"/>
</dbReference>
<dbReference type="InterPro" id="IPR000073">
    <property type="entry name" value="AB_hydrolase_1"/>
</dbReference>
<proteinExistence type="predicted"/>
<name>A0A1Y2L951_9PROT</name>
<dbReference type="InterPro" id="IPR029058">
    <property type="entry name" value="AB_hydrolase_fold"/>
</dbReference>
<dbReference type="PANTHER" id="PTHR43194:SF2">
    <property type="entry name" value="PEROXISOMAL MEMBRANE PROTEIN LPX1"/>
    <property type="match status" value="1"/>
</dbReference>
<dbReference type="GO" id="GO:0016787">
    <property type="term" value="F:hydrolase activity"/>
    <property type="evidence" value="ECO:0007669"/>
    <property type="project" value="UniProtKB-KW"/>
</dbReference>
<dbReference type="AlphaFoldDB" id="A0A1Y2L951"/>